<reference evidence="1 2" key="1">
    <citation type="submission" date="2020-08" db="EMBL/GenBank/DDBJ databases">
        <title>Genomic Encyclopedia of Type Strains, Phase IV (KMG-V): Genome sequencing to study the core and pangenomes of soil and plant-associated prokaryotes.</title>
        <authorList>
            <person name="Whitman W."/>
        </authorList>
    </citation>
    <scope>NUCLEOTIDE SEQUENCE [LARGE SCALE GENOMIC DNA]</scope>
    <source>
        <strain evidence="1 2">SEMIA 4084</strain>
    </source>
</reference>
<evidence type="ECO:0000313" key="1">
    <source>
        <dbReference type="EMBL" id="MBB5537899.1"/>
    </source>
</evidence>
<gene>
    <name evidence="1" type="ORF">GGD55_004620</name>
</gene>
<dbReference type="Proteomes" id="UP000585507">
    <property type="component" value="Unassembled WGS sequence"/>
</dbReference>
<proteinExistence type="predicted"/>
<keyword evidence="2" id="KW-1185">Reference proteome</keyword>
<dbReference type="AlphaFoldDB" id="A0A7W8UEI2"/>
<name>A0A7W8UEI2_9HYPH</name>
<dbReference type="EMBL" id="JACHBK010000011">
    <property type="protein sequence ID" value="MBB5537899.1"/>
    <property type="molecule type" value="Genomic_DNA"/>
</dbReference>
<evidence type="ECO:0000313" key="2">
    <source>
        <dbReference type="Proteomes" id="UP000585507"/>
    </source>
</evidence>
<organism evidence="1 2">
    <name type="scientific">Rhizobium giardinii</name>
    <dbReference type="NCBI Taxonomy" id="56731"/>
    <lineage>
        <taxon>Bacteria</taxon>
        <taxon>Pseudomonadati</taxon>
        <taxon>Pseudomonadota</taxon>
        <taxon>Alphaproteobacteria</taxon>
        <taxon>Hyphomicrobiales</taxon>
        <taxon>Rhizobiaceae</taxon>
        <taxon>Rhizobium/Agrobacterium group</taxon>
        <taxon>Rhizobium</taxon>
    </lineage>
</organism>
<comment type="caution">
    <text evidence="1">The sequence shown here is derived from an EMBL/GenBank/DDBJ whole genome shotgun (WGS) entry which is preliminary data.</text>
</comment>
<sequence length="145" mass="16859">MKHHEFDQLQNLARINQYYPHQTMPREKRIQRWAELLEADPQRLLSTLHETEYQPHAVRAALHCDNSAISVAFNDPVLRAAGMKNDTYGEAKRFFELSDRQLHKIVCYCHFGATVSAATTASYIRARHIDRPQGIWARLRDIFVG</sequence>
<protein>
    <submittedName>
        <fullName evidence="1">Uncharacterized protein</fullName>
    </submittedName>
</protein>
<accession>A0A7W8UEI2</accession>
<dbReference type="RefSeq" id="WP_026204057.1">
    <property type="nucleotide sequence ID" value="NZ_JACHBK010000011.1"/>
</dbReference>